<sequence>MTSPTYLELIKSKLYPNMYPKLIEADEAHIILRDGRYLFCCLPLEQVDLNDTHNKAIKAQLAKTFKAFPVIREFGLFLHIYGPVARWKEVSKMITVDKTALRPIIVQNVNFIDPETGDVFNNRTAWGPVKFGFCGKVIETIEAVANELKSRG</sequence>
<dbReference type="AlphaFoldDB" id="B9XMM6"/>
<dbReference type="RefSeq" id="WP_007417065.1">
    <property type="nucleotide sequence ID" value="NZ_ABOX02000035.1"/>
</dbReference>
<reference evidence="1 2" key="1">
    <citation type="journal article" date="2011" name="J. Bacteriol.">
        <title>Genome sequence of 'Pedosphaera parvula' Ellin514, an aerobic Verrucomicrobial isolate from pasture soil.</title>
        <authorList>
            <person name="Kant R."/>
            <person name="van Passel M.W."/>
            <person name="Sangwan P."/>
            <person name="Palva A."/>
            <person name="Lucas S."/>
            <person name="Copeland A."/>
            <person name="Lapidus A."/>
            <person name="Glavina Del Rio T."/>
            <person name="Dalin E."/>
            <person name="Tice H."/>
            <person name="Bruce D."/>
            <person name="Goodwin L."/>
            <person name="Pitluck S."/>
            <person name="Chertkov O."/>
            <person name="Larimer F.W."/>
            <person name="Land M.L."/>
            <person name="Hauser L."/>
            <person name="Brettin T.S."/>
            <person name="Detter J.C."/>
            <person name="Han S."/>
            <person name="de Vos W.M."/>
            <person name="Janssen P.H."/>
            <person name="Smidt H."/>
        </authorList>
    </citation>
    <scope>NUCLEOTIDE SEQUENCE [LARGE SCALE GENOMIC DNA]</scope>
    <source>
        <strain evidence="1 2">Ellin514</strain>
    </source>
</reference>
<comment type="caution">
    <text evidence="1">The sequence shown here is derived from an EMBL/GenBank/DDBJ whole genome shotgun (WGS) entry which is preliminary data.</text>
</comment>
<proteinExistence type="predicted"/>
<evidence type="ECO:0000313" key="1">
    <source>
        <dbReference type="EMBL" id="EEF58925.1"/>
    </source>
</evidence>
<name>B9XMM6_PEDPL</name>
<evidence type="ECO:0000313" key="2">
    <source>
        <dbReference type="Proteomes" id="UP000003688"/>
    </source>
</evidence>
<dbReference type="EMBL" id="ABOX02000035">
    <property type="protein sequence ID" value="EEF58925.1"/>
    <property type="molecule type" value="Genomic_DNA"/>
</dbReference>
<keyword evidence="2" id="KW-1185">Reference proteome</keyword>
<protein>
    <submittedName>
        <fullName evidence="1">Uncharacterized protein</fullName>
    </submittedName>
</protein>
<accession>B9XMM6</accession>
<gene>
    <name evidence="1" type="ORF">Cflav_PD2927</name>
</gene>
<dbReference type="OrthoDB" id="9959227at2"/>
<dbReference type="Proteomes" id="UP000003688">
    <property type="component" value="Unassembled WGS sequence"/>
</dbReference>
<organism evidence="1 2">
    <name type="scientific">Pedosphaera parvula (strain Ellin514)</name>
    <dbReference type="NCBI Taxonomy" id="320771"/>
    <lineage>
        <taxon>Bacteria</taxon>
        <taxon>Pseudomonadati</taxon>
        <taxon>Verrucomicrobiota</taxon>
        <taxon>Pedosphaerae</taxon>
        <taxon>Pedosphaerales</taxon>
        <taxon>Pedosphaeraceae</taxon>
        <taxon>Pedosphaera</taxon>
    </lineage>
</organism>